<dbReference type="InterPro" id="IPR052526">
    <property type="entry name" value="HTH-type_Bedaq_tolerance"/>
</dbReference>
<dbReference type="RefSeq" id="WP_398273848.1">
    <property type="nucleotide sequence ID" value="NZ_JBITLV010000001.1"/>
</dbReference>
<evidence type="ECO:0000313" key="6">
    <source>
        <dbReference type="Proteomes" id="UP001612915"/>
    </source>
</evidence>
<dbReference type="InterPro" id="IPR000835">
    <property type="entry name" value="HTH_MarR-typ"/>
</dbReference>
<dbReference type="SMART" id="SM00347">
    <property type="entry name" value="HTH_MARR"/>
    <property type="match status" value="1"/>
</dbReference>
<comment type="caution">
    <text evidence="5">The sequence shown here is derived from an EMBL/GenBank/DDBJ whole genome shotgun (WGS) entry which is preliminary data.</text>
</comment>
<keyword evidence="1" id="KW-0805">Transcription regulation</keyword>
<dbReference type="Gene3D" id="1.10.10.10">
    <property type="entry name" value="Winged helix-like DNA-binding domain superfamily/Winged helix DNA-binding domain"/>
    <property type="match status" value="1"/>
</dbReference>
<reference evidence="5 6" key="1">
    <citation type="submission" date="2024-10" db="EMBL/GenBank/DDBJ databases">
        <title>The Natural Products Discovery Center: Release of the First 8490 Sequenced Strains for Exploring Actinobacteria Biosynthetic Diversity.</title>
        <authorList>
            <person name="Kalkreuter E."/>
            <person name="Kautsar S.A."/>
            <person name="Yang D."/>
            <person name="Bader C.D."/>
            <person name="Teijaro C.N."/>
            <person name="Fluegel L."/>
            <person name="Davis C.M."/>
            <person name="Simpson J.R."/>
            <person name="Lauterbach L."/>
            <person name="Steele A.D."/>
            <person name="Gui C."/>
            <person name="Meng S."/>
            <person name="Li G."/>
            <person name="Viehrig K."/>
            <person name="Ye F."/>
            <person name="Su P."/>
            <person name="Kiefer A.F."/>
            <person name="Nichols A."/>
            <person name="Cepeda A.J."/>
            <person name="Yan W."/>
            <person name="Fan B."/>
            <person name="Jiang Y."/>
            <person name="Adhikari A."/>
            <person name="Zheng C.-J."/>
            <person name="Schuster L."/>
            <person name="Cowan T.M."/>
            <person name="Smanski M.J."/>
            <person name="Chevrette M.G."/>
            <person name="De Carvalho L.P.S."/>
            <person name="Shen B."/>
        </authorList>
    </citation>
    <scope>NUCLEOTIDE SEQUENCE [LARGE SCALE GENOMIC DNA]</scope>
    <source>
        <strain evidence="5 6">NPDC049639</strain>
    </source>
</reference>
<evidence type="ECO:0000259" key="4">
    <source>
        <dbReference type="PROSITE" id="PS50995"/>
    </source>
</evidence>
<keyword evidence="2" id="KW-0238">DNA-binding</keyword>
<dbReference type="SUPFAM" id="SSF46785">
    <property type="entry name" value="Winged helix' DNA-binding domain"/>
    <property type="match status" value="1"/>
</dbReference>
<dbReference type="InterPro" id="IPR023187">
    <property type="entry name" value="Tscrpt_reg_MarR-type_CS"/>
</dbReference>
<proteinExistence type="predicted"/>
<dbReference type="InterPro" id="IPR036388">
    <property type="entry name" value="WH-like_DNA-bd_sf"/>
</dbReference>
<dbReference type="InterPro" id="IPR036390">
    <property type="entry name" value="WH_DNA-bd_sf"/>
</dbReference>
<evidence type="ECO:0000313" key="5">
    <source>
        <dbReference type="EMBL" id="MFI7585632.1"/>
    </source>
</evidence>
<keyword evidence="3" id="KW-0804">Transcription</keyword>
<protein>
    <submittedName>
        <fullName evidence="5">MarR family winged helix-turn-helix transcriptional regulator</fullName>
    </submittedName>
</protein>
<name>A0ABW8AJ23_9ACTN</name>
<dbReference type="Pfam" id="PF01047">
    <property type="entry name" value="MarR"/>
    <property type="match status" value="1"/>
</dbReference>
<dbReference type="Proteomes" id="UP001612915">
    <property type="component" value="Unassembled WGS sequence"/>
</dbReference>
<sequence>MNELTAADLRVALLRLARRVRAEKADSELTDTQFSLLAALDRRGRATLKALAEFERVQPPSMTKTVAHLVDRGLVTRSRDPDDGRQAFVELTAAGHAAVDETRRRRDAWLGMRLAALDDRERAVLADATEIMRRIATE</sequence>
<dbReference type="PANTHER" id="PTHR39515:SF2">
    <property type="entry name" value="HTH-TYPE TRANSCRIPTIONAL REGULATOR RV0880"/>
    <property type="match status" value="1"/>
</dbReference>
<dbReference type="PROSITE" id="PS50995">
    <property type="entry name" value="HTH_MARR_2"/>
    <property type="match status" value="1"/>
</dbReference>
<dbReference type="PANTHER" id="PTHR39515">
    <property type="entry name" value="CONSERVED PROTEIN"/>
    <property type="match status" value="1"/>
</dbReference>
<evidence type="ECO:0000256" key="3">
    <source>
        <dbReference type="ARBA" id="ARBA00023163"/>
    </source>
</evidence>
<keyword evidence="6" id="KW-1185">Reference proteome</keyword>
<gene>
    <name evidence="5" type="ORF">ACIB24_00990</name>
</gene>
<dbReference type="EMBL" id="JBITLV010000001">
    <property type="protein sequence ID" value="MFI7585632.1"/>
    <property type="molecule type" value="Genomic_DNA"/>
</dbReference>
<evidence type="ECO:0000256" key="2">
    <source>
        <dbReference type="ARBA" id="ARBA00023125"/>
    </source>
</evidence>
<dbReference type="PROSITE" id="PS01117">
    <property type="entry name" value="HTH_MARR_1"/>
    <property type="match status" value="1"/>
</dbReference>
<feature type="domain" description="HTH marR-type" evidence="4">
    <location>
        <begin position="6"/>
        <end position="134"/>
    </location>
</feature>
<evidence type="ECO:0000256" key="1">
    <source>
        <dbReference type="ARBA" id="ARBA00023015"/>
    </source>
</evidence>
<accession>A0ABW8AJ23</accession>
<organism evidence="5 6">
    <name type="scientific">Spongisporangium articulatum</name>
    <dbReference type="NCBI Taxonomy" id="3362603"/>
    <lineage>
        <taxon>Bacteria</taxon>
        <taxon>Bacillati</taxon>
        <taxon>Actinomycetota</taxon>
        <taxon>Actinomycetes</taxon>
        <taxon>Kineosporiales</taxon>
        <taxon>Kineosporiaceae</taxon>
        <taxon>Spongisporangium</taxon>
    </lineage>
</organism>